<keyword evidence="1" id="KW-1133">Transmembrane helix</keyword>
<gene>
    <name evidence="2" type="ORF">AF331_07465</name>
</gene>
<dbReference type="Proteomes" id="UP000037405">
    <property type="component" value="Unassembled WGS sequence"/>
</dbReference>
<reference evidence="3" key="1">
    <citation type="submission" date="2015-07" db="EMBL/GenBank/DDBJ databases">
        <title>Fjat-14235 jcm11544.</title>
        <authorList>
            <person name="Liu B."/>
            <person name="Wang J."/>
            <person name="Zhu Y."/>
            <person name="Liu G."/>
            <person name="Chen Q."/>
            <person name="Chen Z."/>
            <person name="Lan J."/>
            <person name="Che J."/>
            <person name="Ge C."/>
            <person name="Shi H."/>
            <person name="Pan Z."/>
            <person name="Liu X."/>
        </authorList>
    </citation>
    <scope>NUCLEOTIDE SEQUENCE [LARGE SCALE GENOMIC DNA]</scope>
    <source>
        <strain evidence="3">JCM 11544</strain>
    </source>
</reference>
<accession>A0A0M0GR11</accession>
<keyword evidence="1" id="KW-0472">Membrane</keyword>
<sequence>MSSSRGLRLEVISRADQKGEERLSAHPVLCLSPQGEPLALFFMSSSRGLRLEVISQETQKGTGRLSGFLVLCLSPQGEPLALFLYTRSFFWGSYGEMMKGGLSVSVYVWVLSFLCVGLAGYALYYTFRVTGQTKSGKDNGFDSDVQESVKAHPILLNPVFVTIAIATVLITAFIVYQIILYYG</sequence>
<evidence type="ECO:0000313" key="2">
    <source>
        <dbReference type="EMBL" id="KON92279.1"/>
    </source>
</evidence>
<proteinExistence type="predicted"/>
<name>A0A0M0GR11_9BACI</name>
<organism evidence="2 3">
    <name type="scientific">Rossellomorea marisflavi</name>
    <dbReference type="NCBI Taxonomy" id="189381"/>
    <lineage>
        <taxon>Bacteria</taxon>
        <taxon>Bacillati</taxon>
        <taxon>Bacillota</taxon>
        <taxon>Bacilli</taxon>
        <taxon>Bacillales</taxon>
        <taxon>Bacillaceae</taxon>
        <taxon>Rossellomorea</taxon>
    </lineage>
</organism>
<comment type="caution">
    <text evidence="2">The sequence shown here is derived from an EMBL/GenBank/DDBJ whole genome shotgun (WGS) entry which is preliminary data.</text>
</comment>
<feature type="transmembrane region" description="Helical" evidence="1">
    <location>
        <begin position="159"/>
        <end position="182"/>
    </location>
</feature>
<feature type="transmembrane region" description="Helical" evidence="1">
    <location>
        <begin position="65"/>
        <end position="86"/>
    </location>
</feature>
<dbReference type="AlphaFoldDB" id="A0A0M0GR11"/>
<evidence type="ECO:0000256" key="1">
    <source>
        <dbReference type="SAM" id="Phobius"/>
    </source>
</evidence>
<keyword evidence="3" id="KW-1185">Reference proteome</keyword>
<feature type="transmembrane region" description="Helical" evidence="1">
    <location>
        <begin position="106"/>
        <end position="127"/>
    </location>
</feature>
<keyword evidence="1" id="KW-0812">Transmembrane</keyword>
<dbReference type="EMBL" id="LGUE01000001">
    <property type="protein sequence ID" value="KON92279.1"/>
    <property type="molecule type" value="Genomic_DNA"/>
</dbReference>
<protein>
    <submittedName>
        <fullName evidence="2">Uncharacterized protein</fullName>
    </submittedName>
</protein>
<evidence type="ECO:0000313" key="3">
    <source>
        <dbReference type="Proteomes" id="UP000037405"/>
    </source>
</evidence>
<dbReference type="PATRIC" id="fig|189381.12.peg.1647"/>